<name>A0AAW0U603_SCYPA</name>
<protein>
    <submittedName>
        <fullName evidence="2">Uncharacterized protein</fullName>
    </submittedName>
</protein>
<reference evidence="2 3" key="1">
    <citation type="submission" date="2023-03" db="EMBL/GenBank/DDBJ databases">
        <title>High-quality genome of Scylla paramamosain provides insights in environmental adaptation.</title>
        <authorList>
            <person name="Zhang L."/>
        </authorList>
    </citation>
    <scope>NUCLEOTIDE SEQUENCE [LARGE SCALE GENOMIC DNA]</scope>
    <source>
        <strain evidence="2">LZ_2023a</strain>
        <tissue evidence="2">Muscle</tissue>
    </source>
</reference>
<keyword evidence="3" id="KW-1185">Reference proteome</keyword>
<proteinExistence type="predicted"/>
<sequence>MSGWKSIVVPGLKNHPEPSKIGASFDRNSLRGFLPICTGGLRQADTSTVSADCKERQVDGCLGKGKETSSGAGFPNYLKTLFPP</sequence>
<evidence type="ECO:0000256" key="1">
    <source>
        <dbReference type="SAM" id="MobiDB-lite"/>
    </source>
</evidence>
<evidence type="ECO:0000313" key="2">
    <source>
        <dbReference type="EMBL" id="KAK8393812.1"/>
    </source>
</evidence>
<dbReference type="AlphaFoldDB" id="A0AAW0U603"/>
<accession>A0AAW0U603</accession>
<organism evidence="2 3">
    <name type="scientific">Scylla paramamosain</name>
    <name type="common">Mud crab</name>
    <dbReference type="NCBI Taxonomy" id="85552"/>
    <lineage>
        <taxon>Eukaryota</taxon>
        <taxon>Metazoa</taxon>
        <taxon>Ecdysozoa</taxon>
        <taxon>Arthropoda</taxon>
        <taxon>Crustacea</taxon>
        <taxon>Multicrustacea</taxon>
        <taxon>Malacostraca</taxon>
        <taxon>Eumalacostraca</taxon>
        <taxon>Eucarida</taxon>
        <taxon>Decapoda</taxon>
        <taxon>Pleocyemata</taxon>
        <taxon>Brachyura</taxon>
        <taxon>Eubrachyura</taxon>
        <taxon>Portunoidea</taxon>
        <taxon>Portunidae</taxon>
        <taxon>Portuninae</taxon>
        <taxon>Scylla</taxon>
    </lineage>
</organism>
<dbReference type="EMBL" id="JARAKH010000020">
    <property type="protein sequence ID" value="KAK8393812.1"/>
    <property type="molecule type" value="Genomic_DNA"/>
</dbReference>
<feature type="region of interest" description="Disordered" evidence="1">
    <location>
        <begin position="1"/>
        <end position="24"/>
    </location>
</feature>
<comment type="caution">
    <text evidence="2">The sequence shown here is derived from an EMBL/GenBank/DDBJ whole genome shotgun (WGS) entry which is preliminary data.</text>
</comment>
<gene>
    <name evidence="2" type="ORF">O3P69_006849</name>
</gene>
<evidence type="ECO:0000313" key="3">
    <source>
        <dbReference type="Proteomes" id="UP001487740"/>
    </source>
</evidence>
<dbReference type="Proteomes" id="UP001487740">
    <property type="component" value="Unassembled WGS sequence"/>
</dbReference>